<keyword evidence="6" id="KW-1185">Reference proteome</keyword>
<evidence type="ECO:0000256" key="1">
    <source>
        <dbReference type="ARBA" id="ARBA00007274"/>
    </source>
</evidence>
<dbReference type="InterPro" id="IPR011004">
    <property type="entry name" value="Trimer_LpxA-like_sf"/>
</dbReference>
<evidence type="ECO:0000256" key="3">
    <source>
        <dbReference type="ARBA" id="ARBA00022737"/>
    </source>
</evidence>
<name>A0ABS3BLY7_9BACT</name>
<dbReference type="Gene3D" id="2.160.10.10">
    <property type="entry name" value="Hexapeptide repeat proteins"/>
    <property type="match status" value="1"/>
</dbReference>
<keyword evidence="2" id="KW-0808">Transferase</keyword>
<dbReference type="PANTHER" id="PTHR43300:SF7">
    <property type="entry name" value="UDP-N-ACETYLBACILLOSAMINE N-ACETYLTRANSFERASE"/>
    <property type="match status" value="1"/>
</dbReference>
<organism evidence="5 6">
    <name type="scientific">Algoriphagus aestuariicola</name>
    <dbReference type="NCBI Taxonomy" id="1852016"/>
    <lineage>
        <taxon>Bacteria</taxon>
        <taxon>Pseudomonadati</taxon>
        <taxon>Bacteroidota</taxon>
        <taxon>Cytophagia</taxon>
        <taxon>Cytophagales</taxon>
        <taxon>Cyclobacteriaceae</taxon>
        <taxon>Algoriphagus</taxon>
    </lineage>
</organism>
<dbReference type="InterPro" id="IPR018357">
    <property type="entry name" value="Hexapep_transf_CS"/>
</dbReference>
<reference evidence="5 6" key="1">
    <citation type="submission" date="2021-03" db="EMBL/GenBank/DDBJ databases">
        <title>novel species isolated from a fishpond in China.</title>
        <authorList>
            <person name="Lu H."/>
            <person name="Cai Z."/>
        </authorList>
    </citation>
    <scope>NUCLEOTIDE SEQUENCE [LARGE SCALE GENOMIC DNA]</scope>
    <source>
        <strain evidence="5 6">JCM 31546</strain>
    </source>
</reference>
<feature type="region of interest" description="Disordered" evidence="4">
    <location>
        <begin position="181"/>
        <end position="205"/>
    </location>
</feature>
<comment type="caution">
    <text evidence="5">The sequence shown here is derived from an EMBL/GenBank/DDBJ whole genome shotgun (WGS) entry which is preliminary data.</text>
</comment>
<evidence type="ECO:0000313" key="6">
    <source>
        <dbReference type="Proteomes" id="UP000664698"/>
    </source>
</evidence>
<comment type="similarity">
    <text evidence="1">Belongs to the transferase hexapeptide repeat family.</text>
</comment>
<evidence type="ECO:0000256" key="2">
    <source>
        <dbReference type="ARBA" id="ARBA00022679"/>
    </source>
</evidence>
<evidence type="ECO:0000313" key="5">
    <source>
        <dbReference type="EMBL" id="MBN7800032.1"/>
    </source>
</evidence>
<dbReference type="EMBL" id="JAFKCW010000001">
    <property type="protein sequence ID" value="MBN7800032.1"/>
    <property type="molecule type" value="Genomic_DNA"/>
</dbReference>
<protein>
    <recommendedName>
        <fullName evidence="7">PglD N-terminal domain-containing protein</fullName>
    </recommendedName>
</protein>
<dbReference type="Gene3D" id="3.40.50.720">
    <property type="entry name" value="NAD(P)-binding Rossmann-like Domain"/>
    <property type="match status" value="1"/>
</dbReference>
<evidence type="ECO:0000256" key="4">
    <source>
        <dbReference type="SAM" id="MobiDB-lite"/>
    </source>
</evidence>
<proteinExistence type="inferred from homology"/>
<dbReference type="RefSeq" id="WP_206567998.1">
    <property type="nucleotide sequence ID" value="NZ_JAFKCW010000001.1"/>
</dbReference>
<sequence>MNLIIAGANKLGEYLVRNYSQFGLRCDLLGFVDDRSRLKGKKCAGLPVLGSFDAVMEVEKAAVVLAIDSPSLKVDIVRRLLYHPSLNYPNLFSKNAWVSRDCIFGRGNLILEGSLINFGTQIGDFNTIDRHCSIGHEAVISNYSYLGQSVNVGGYSFLEDSETIGNGVVISQGVRIGRDTEIGPGAQIDGDLPTESKIRAKPRAT</sequence>
<dbReference type="PANTHER" id="PTHR43300">
    <property type="entry name" value="ACETYLTRANSFERASE"/>
    <property type="match status" value="1"/>
</dbReference>
<dbReference type="SUPFAM" id="SSF51161">
    <property type="entry name" value="Trimeric LpxA-like enzymes"/>
    <property type="match status" value="1"/>
</dbReference>
<gene>
    <name evidence="5" type="ORF">J0A67_04120</name>
</gene>
<dbReference type="Proteomes" id="UP000664698">
    <property type="component" value="Unassembled WGS sequence"/>
</dbReference>
<keyword evidence="3" id="KW-0677">Repeat</keyword>
<dbReference type="InterPro" id="IPR050179">
    <property type="entry name" value="Trans_hexapeptide_repeat"/>
</dbReference>
<accession>A0ABS3BLY7</accession>
<dbReference type="PROSITE" id="PS00101">
    <property type="entry name" value="HEXAPEP_TRANSFERASES"/>
    <property type="match status" value="1"/>
</dbReference>
<evidence type="ECO:0008006" key="7">
    <source>
        <dbReference type="Google" id="ProtNLM"/>
    </source>
</evidence>